<dbReference type="Pfam" id="PF02214">
    <property type="entry name" value="BTB_2"/>
    <property type="match status" value="3"/>
</dbReference>
<dbReference type="SMART" id="SM00225">
    <property type="entry name" value="BTB"/>
    <property type="match status" value="3"/>
</dbReference>
<dbReference type="RefSeq" id="XP_003731554.2">
    <property type="nucleotide sequence ID" value="XM_003731506.3"/>
</dbReference>
<sequence length="411" mass="47186">MEIVNDSGVGLNVGGKIYQTSRNTLTKYPNSFFFLLLEGTIPSKRDDQGNYLIDQDGEVFRHVLNFLRSGELLTLPEGFKDFKLLESQADFFLLDELKKVIQNRMSDGLLFDDGGVGLNVGGKIYQTSRNTLTKYPNSFFSLLLEGAIPSKRDDQGNYLIDRDGEIFRHVLNFLRSGELLTLPEGFKEYELLESEADFFLLDELKKVIQNRMSVGLLFDDGKVFNTTKETLMKESGAFFPRMLAGEIEVTRDPQGNYVMNRDGSLFHHILAYLRDGGVLTDITLDDLNRLLNEADYFGLDVFKEHIESIRFMQTRRNALRYLHFYHCVNSPCFVYKNFQDHSHVCPYVSEIMKGVFAGMAVLERINRGENVSVEDIISYFCKQLDRSRTNTPNTTRVELSPDCTRLDFEPF</sequence>
<feature type="domain" description="BTB" evidence="1">
    <location>
        <begin position="7"/>
        <end position="76"/>
    </location>
</feature>
<dbReference type="PANTHER" id="PTHR14499">
    <property type="entry name" value="POTASSIUM CHANNEL TETRAMERIZATION DOMAIN-CONTAINING"/>
    <property type="match status" value="1"/>
</dbReference>
<dbReference type="GeneID" id="576395"/>
<dbReference type="Proteomes" id="UP000007110">
    <property type="component" value="Unassembled WGS sequence"/>
</dbReference>
<protein>
    <recommendedName>
        <fullName evidence="1">BTB domain-containing protein</fullName>
    </recommendedName>
</protein>
<dbReference type="InterPro" id="IPR000210">
    <property type="entry name" value="BTB/POZ_dom"/>
</dbReference>
<dbReference type="PROSITE" id="PS50097">
    <property type="entry name" value="BTB"/>
    <property type="match status" value="2"/>
</dbReference>
<dbReference type="AlphaFoldDB" id="A0A7M7GJJ7"/>
<dbReference type="EnsemblMetazoa" id="XM_003731506">
    <property type="protein sequence ID" value="XP_003731554"/>
    <property type="gene ID" value="LOC576395"/>
</dbReference>
<dbReference type="OMA" id="PQGNYVM"/>
<dbReference type="OrthoDB" id="2414723at2759"/>
<dbReference type="InterPro" id="IPR003131">
    <property type="entry name" value="T1-type_BTB"/>
</dbReference>
<dbReference type="PANTHER" id="PTHR14499:SF144">
    <property type="entry name" value="POTASSIUM CHANNEL TETRAMERISATION-TYPE BTB DOMAIN-CONTAINING PROTEIN"/>
    <property type="match status" value="1"/>
</dbReference>
<reference evidence="2" key="2">
    <citation type="submission" date="2021-01" db="UniProtKB">
        <authorList>
            <consortium name="EnsemblMetazoa"/>
        </authorList>
    </citation>
    <scope>IDENTIFICATION</scope>
</reference>
<accession>A0A7M7GJJ7</accession>
<name>A0A7M7GJJ7_STRPU</name>
<evidence type="ECO:0000313" key="2">
    <source>
        <dbReference type="EnsemblMetazoa" id="XP_003731554"/>
    </source>
</evidence>
<proteinExistence type="predicted"/>
<organism evidence="2 3">
    <name type="scientific">Strongylocentrotus purpuratus</name>
    <name type="common">Purple sea urchin</name>
    <dbReference type="NCBI Taxonomy" id="7668"/>
    <lineage>
        <taxon>Eukaryota</taxon>
        <taxon>Metazoa</taxon>
        <taxon>Echinodermata</taxon>
        <taxon>Eleutherozoa</taxon>
        <taxon>Echinozoa</taxon>
        <taxon>Echinoidea</taxon>
        <taxon>Euechinoidea</taxon>
        <taxon>Echinacea</taxon>
        <taxon>Camarodonta</taxon>
        <taxon>Echinidea</taxon>
        <taxon>Strongylocentrotidae</taxon>
        <taxon>Strongylocentrotus</taxon>
    </lineage>
</organism>
<feature type="domain" description="BTB" evidence="1">
    <location>
        <begin position="114"/>
        <end position="183"/>
    </location>
</feature>
<evidence type="ECO:0000259" key="1">
    <source>
        <dbReference type="PROSITE" id="PS50097"/>
    </source>
</evidence>
<dbReference type="KEGG" id="spu:576395"/>
<dbReference type="GO" id="GO:0051260">
    <property type="term" value="P:protein homooligomerization"/>
    <property type="evidence" value="ECO:0007669"/>
    <property type="project" value="InterPro"/>
</dbReference>
<reference evidence="3" key="1">
    <citation type="submission" date="2015-02" db="EMBL/GenBank/DDBJ databases">
        <title>Genome sequencing for Strongylocentrotus purpuratus.</title>
        <authorList>
            <person name="Murali S."/>
            <person name="Liu Y."/>
            <person name="Vee V."/>
            <person name="English A."/>
            <person name="Wang M."/>
            <person name="Skinner E."/>
            <person name="Han Y."/>
            <person name="Muzny D.M."/>
            <person name="Worley K.C."/>
            <person name="Gibbs R.A."/>
        </authorList>
    </citation>
    <scope>NUCLEOTIDE SEQUENCE</scope>
</reference>
<dbReference type="InterPro" id="IPR011333">
    <property type="entry name" value="SKP1/BTB/POZ_sf"/>
</dbReference>
<evidence type="ECO:0000313" key="3">
    <source>
        <dbReference type="Proteomes" id="UP000007110"/>
    </source>
</evidence>
<dbReference type="SUPFAM" id="SSF54695">
    <property type="entry name" value="POZ domain"/>
    <property type="match status" value="3"/>
</dbReference>
<dbReference type="Gene3D" id="3.30.710.10">
    <property type="entry name" value="Potassium Channel Kv1.1, Chain A"/>
    <property type="match status" value="3"/>
</dbReference>
<dbReference type="InParanoid" id="A0A7M7GJJ7"/>
<keyword evidence="3" id="KW-1185">Reference proteome</keyword>